<sequence>MTVSTEYSRKPAARQNRAAKHAGGCADRNCTCYTRNPGLAVRRSVPERRLSSAEVETPSGDCTIQVLRRRRQLGYGWLVQDGVRMRSTHARDW</sequence>
<gene>
    <name evidence="2" type="ORF">MYCIT1_LOCUS27466</name>
</gene>
<proteinExistence type="predicted"/>
<name>A0AAD2K4B7_9AGAR</name>
<evidence type="ECO:0000313" key="2">
    <source>
        <dbReference type="EMBL" id="CAK5278187.1"/>
    </source>
</evidence>
<protein>
    <submittedName>
        <fullName evidence="2">Uncharacterized protein</fullName>
    </submittedName>
</protein>
<dbReference type="AlphaFoldDB" id="A0AAD2K4B7"/>
<comment type="caution">
    <text evidence="2">The sequence shown here is derived from an EMBL/GenBank/DDBJ whole genome shotgun (WGS) entry which is preliminary data.</text>
</comment>
<organism evidence="2 3">
    <name type="scientific">Mycena citricolor</name>
    <dbReference type="NCBI Taxonomy" id="2018698"/>
    <lineage>
        <taxon>Eukaryota</taxon>
        <taxon>Fungi</taxon>
        <taxon>Dikarya</taxon>
        <taxon>Basidiomycota</taxon>
        <taxon>Agaricomycotina</taxon>
        <taxon>Agaricomycetes</taxon>
        <taxon>Agaricomycetidae</taxon>
        <taxon>Agaricales</taxon>
        <taxon>Marasmiineae</taxon>
        <taxon>Mycenaceae</taxon>
        <taxon>Mycena</taxon>
    </lineage>
</organism>
<dbReference type="EMBL" id="CAVNYO010000421">
    <property type="protein sequence ID" value="CAK5278187.1"/>
    <property type="molecule type" value="Genomic_DNA"/>
</dbReference>
<feature type="region of interest" description="Disordered" evidence="1">
    <location>
        <begin position="1"/>
        <end position="24"/>
    </location>
</feature>
<evidence type="ECO:0000313" key="3">
    <source>
        <dbReference type="Proteomes" id="UP001295794"/>
    </source>
</evidence>
<evidence type="ECO:0000256" key="1">
    <source>
        <dbReference type="SAM" id="MobiDB-lite"/>
    </source>
</evidence>
<dbReference type="Proteomes" id="UP001295794">
    <property type="component" value="Unassembled WGS sequence"/>
</dbReference>
<keyword evidence="3" id="KW-1185">Reference proteome</keyword>
<reference evidence="2" key="1">
    <citation type="submission" date="2023-11" db="EMBL/GenBank/DDBJ databases">
        <authorList>
            <person name="De Vega J J."/>
            <person name="De Vega J J."/>
        </authorList>
    </citation>
    <scope>NUCLEOTIDE SEQUENCE</scope>
</reference>
<accession>A0AAD2K4B7</accession>